<dbReference type="AlphaFoldDB" id="A0A059F468"/>
<evidence type="ECO:0000313" key="2">
    <source>
        <dbReference type="Proteomes" id="UP000030655"/>
    </source>
</evidence>
<accession>A0A059F468</accession>
<dbReference type="VEuPathDB" id="MicrosporidiaDB:H312_00801"/>
<reference evidence="1 2" key="2">
    <citation type="submission" date="2014-03" db="EMBL/GenBank/DDBJ databases">
        <title>The Genome Sequence of Anncaliia algerae insect isolate PRA339.</title>
        <authorList>
            <consortium name="The Broad Institute Genome Sequencing Platform"/>
            <consortium name="The Broad Institute Genome Sequencing Center for Infectious Disease"/>
            <person name="Cuomo C."/>
            <person name="Becnel J."/>
            <person name="Sanscrainte N."/>
            <person name="Walker B."/>
            <person name="Young S.K."/>
            <person name="Zeng Q."/>
            <person name="Gargeya S."/>
            <person name="Fitzgerald M."/>
            <person name="Haas B."/>
            <person name="Abouelleil A."/>
            <person name="Alvarado L."/>
            <person name="Arachchi H.M."/>
            <person name="Berlin A.M."/>
            <person name="Chapman S.B."/>
            <person name="Dewar J."/>
            <person name="Goldberg J."/>
            <person name="Griggs A."/>
            <person name="Gujja S."/>
            <person name="Hansen M."/>
            <person name="Howarth C."/>
            <person name="Imamovic A."/>
            <person name="Larimer J."/>
            <person name="McCowan C."/>
            <person name="Murphy C."/>
            <person name="Neiman D."/>
            <person name="Pearson M."/>
            <person name="Priest M."/>
            <person name="Roberts A."/>
            <person name="Saif S."/>
            <person name="Shea T."/>
            <person name="Sisk P."/>
            <person name="Sykes S."/>
            <person name="Wortman J."/>
            <person name="Nusbaum C."/>
            <person name="Birren B."/>
        </authorList>
    </citation>
    <scope>NUCLEOTIDE SEQUENCE [LARGE SCALE GENOMIC DNA]</scope>
    <source>
        <strain evidence="1 2">PRA339</strain>
    </source>
</reference>
<protein>
    <recommendedName>
        <fullName evidence="3">ISXO2-like transposase domain-containing protein</fullName>
    </recommendedName>
</protein>
<reference evidence="2" key="1">
    <citation type="submission" date="2013-02" db="EMBL/GenBank/DDBJ databases">
        <authorList>
            <consortium name="The Broad Institute Genome Sequencing Platform"/>
            <person name="Cuomo C."/>
            <person name="Becnel J."/>
            <person name="Sanscrainte N."/>
            <person name="Walker B."/>
            <person name="Young S.K."/>
            <person name="Zeng Q."/>
            <person name="Gargeya S."/>
            <person name="Fitzgerald M."/>
            <person name="Haas B."/>
            <person name="Abouelleil A."/>
            <person name="Alvarado L."/>
            <person name="Arachchi H.M."/>
            <person name="Berlin A.M."/>
            <person name="Chapman S.B."/>
            <person name="Dewar J."/>
            <person name="Goldberg J."/>
            <person name="Griggs A."/>
            <person name="Gujja S."/>
            <person name="Hansen M."/>
            <person name="Howarth C."/>
            <person name="Imamovic A."/>
            <person name="Larimer J."/>
            <person name="McCowan C."/>
            <person name="Murphy C."/>
            <person name="Neiman D."/>
            <person name="Pearson M."/>
            <person name="Priest M."/>
            <person name="Roberts A."/>
            <person name="Saif S."/>
            <person name="Shea T."/>
            <person name="Sisk P."/>
            <person name="Sykes S."/>
            <person name="Wortman J."/>
            <person name="Nusbaum C."/>
            <person name="Birren B."/>
        </authorList>
    </citation>
    <scope>NUCLEOTIDE SEQUENCE [LARGE SCALE GENOMIC DNA]</scope>
    <source>
        <strain evidence="2">PRA339</strain>
    </source>
</reference>
<keyword evidence="2" id="KW-1185">Reference proteome</keyword>
<evidence type="ECO:0008006" key="3">
    <source>
        <dbReference type="Google" id="ProtNLM"/>
    </source>
</evidence>
<dbReference type="OrthoDB" id="5598606at2759"/>
<evidence type="ECO:0000313" key="1">
    <source>
        <dbReference type="EMBL" id="KCZ81761.1"/>
    </source>
</evidence>
<gene>
    <name evidence="1" type="ORF">H312_00801</name>
</gene>
<organism evidence="1 2">
    <name type="scientific">Anncaliia algerae PRA339</name>
    <dbReference type="NCBI Taxonomy" id="1288291"/>
    <lineage>
        <taxon>Eukaryota</taxon>
        <taxon>Fungi</taxon>
        <taxon>Fungi incertae sedis</taxon>
        <taxon>Microsporidia</taxon>
        <taxon>Tubulinosematoidea</taxon>
        <taxon>Tubulinosematidae</taxon>
        <taxon>Anncaliia</taxon>
    </lineage>
</organism>
<dbReference type="HOGENOM" id="CLU_3031920_0_0_1"/>
<proteinExistence type="predicted"/>
<name>A0A059F468_9MICR</name>
<dbReference type="EMBL" id="KK365137">
    <property type="protein sequence ID" value="KCZ81761.1"/>
    <property type="molecule type" value="Genomic_DNA"/>
</dbReference>
<sequence>MEKAQEKKNFVISVENYNEESLSHVLEIYVLPGSIICIDGLKAYKNACLKNYFED</sequence>
<dbReference type="Proteomes" id="UP000030655">
    <property type="component" value="Unassembled WGS sequence"/>
</dbReference>